<feature type="compositionally biased region" description="Basic and acidic residues" evidence="1">
    <location>
        <begin position="25"/>
        <end position="38"/>
    </location>
</feature>
<name>A0A4V5N5G5_9PEZI</name>
<evidence type="ECO:0000313" key="3">
    <source>
        <dbReference type="Proteomes" id="UP000308549"/>
    </source>
</evidence>
<feature type="compositionally biased region" description="Basic and acidic residues" evidence="1">
    <location>
        <begin position="594"/>
        <end position="614"/>
    </location>
</feature>
<feature type="compositionally biased region" description="Polar residues" evidence="1">
    <location>
        <begin position="39"/>
        <end position="48"/>
    </location>
</feature>
<organism evidence="2 3">
    <name type="scientific">Salinomyces thailandicus</name>
    <dbReference type="NCBI Taxonomy" id="706561"/>
    <lineage>
        <taxon>Eukaryota</taxon>
        <taxon>Fungi</taxon>
        <taxon>Dikarya</taxon>
        <taxon>Ascomycota</taxon>
        <taxon>Pezizomycotina</taxon>
        <taxon>Dothideomycetes</taxon>
        <taxon>Dothideomycetidae</taxon>
        <taxon>Mycosphaerellales</taxon>
        <taxon>Teratosphaeriaceae</taxon>
        <taxon>Salinomyces</taxon>
    </lineage>
</organism>
<comment type="caution">
    <text evidence="2">The sequence shown here is derived from an EMBL/GenBank/DDBJ whole genome shotgun (WGS) entry which is preliminary data.</text>
</comment>
<gene>
    <name evidence="2" type="ORF">B0A50_01807</name>
</gene>
<feature type="region of interest" description="Disordered" evidence="1">
    <location>
        <begin position="679"/>
        <end position="707"/>
    </location>
</feature>
<feature type="compositionally biased region" description="Pro residues" evidence="1">
    <location>
        <begin position="138"/>
        <end position="168"/>
    </location>
</feature>
<sequence>MFAPPPVHFSKVQIQRFKAEAEARKIDAEARKNQRESTESASSLTNIEATGLLRRTDSQSPRPRKGRLFTRNSKLKVSSPIAQSPKRDEAPTGQQQHSEGAKSESDADKKAVSPPPFAEQPRRAPVPPRRPSRTPVDLPLPPIPGPAPTSPPPAISAPPSGPPPPIPQKSPRRQGTAVSPTKAEKEERKSPTSSQRRIDHALAQLEMDFNPGSGRSSPSSNRPGRPTRSSTAPAAAGGGKVSNVFKKPPVIAKRSTVSGQPEESRSKSVVKDGKISKPAKRASAASSIRAALLEIDTLAMKPPRRTASPQLVADVLELAGKVSTSPSEMQLPWKRRRKGETISMLLDSGFFPVKQLTVGKGDSTRTVLIKRPPPLALIDRDLPDTPGSIMSTPTELYQTAPKVPLPITQRKTASKRRGPLRQISSTNARTNSVDRAQKISPTRLSAIPELARSRDPSPPSSGVTTPVATEIHLRNGSVLTVEPPELTAWERHEYIQGPIKLPKPVILPRKNSVASLEAFQEAIDKVYQEALVVPRRRSDDAVEEDVCEFFDDFGFEDVGLEGDMLGMDEIALDDIDEVQEMEDEGNEPFSTPPSERDAMLSDKAATKRVQDLAKPDPVPKPLIPPIENEETLRARGIARLSQQARKESLTLTHAETNVGATTPAFEESTLTAAIIDADVEDEEDEEPGQMVDPGGWSDSDPEELDEQSSWLAPAMLNRGRSYRETRNPVRKMRRFMASASAMI</sequence>
<feature type="compositionally biased region" description="Basic and acidic residues" evidence="1">
    <location>
        <begin position="99"/>
        <end position="111"/>
    </location>
</feature>
<accession>A0A4V5N5G5</accession>
<feature type="compositionally biased region" description="Pro residues" evidence="1">
    <location>
        <begin position="113"/>
        <end position="129"/>
    </location>
</feature>
<keyword evidence="3" id="KW-1185">Reference proteome</keyword>
<evidence type="ECO:0000313" key="2">
    <source>
        <dbReference type="EMBL" id="TKA31729.1"/>
    </source>
</evidence>
<feature type="compositionally biased region" description="Polar residues" evidence="1">
    <location>
        <begin position="70"/>
        <end position="82"/>
    </location>
</feature>
<dbReference type="Proteomes" id="UP000308549">
    <property type="component" value="Unassembled WGS sequence"/>
</dbReference>
<evidence type="ECO:0000256" key="1">
    <source>
        <dbReference type="SAM" id="MobiDB-lite"/>
    </source>
</evidence>
<reference evidence="2 3" key="1">
    <citation type="submission" date="2017-03" db="EMBL/GenBank/DDBJ databases">
        <title>Genomes of endolithic fungi from Antarctica.</title>
        <authorList>
            <person name="Coleine C."/>
            <person name="Masonjones S."/>
            <person name="Stajich J.E."/>
        </authorList>
    </citation>
    <scope>NUCLEOTIDE SEQUENCE [LARGE SCALE GENOMIC DNA]</scope>
    <source>
        <strain evidence="2 3">CCFEE 6315</strain>
    </source>
</reference>
<dbReference type="AlphaFoldDB" id="A0A4V5N5G5"/>
<feature type="compositionally biased region" description="Basic and acidic residues" evidence="1">
    <location>
        <begin position="262"/>
        <end position="275"/>
    </location>
</feature>
<feature type="compositionally biased region" description="Polar residues" evidence="1">
    <location>
        <begin position="422"/>
        <end position="433"/>
    </location>
</feature>
<feature type="compositionally biased region" description="Basic and acidic residues" evidence="1">
    <location>
        <begin position="182"/>
        <end position="200"/>
    </location>
</feature>
<feature type="region of interest" description="Disordered" evidence="1">
    <location>
        <begin position="412"/>
        <end position="433"/>
    </location>
</feature>
<feature type="region of interest" description="Disordered" evidence="1">
    <location>
        <begin position="25"/>
        <end position="286"/>
    </location>
</feature>
<dbReference type="OrthoDB" id="3786440at2759"/>
<protein>
    <submittedName>
        <fullName evidence="2">Uncharacterized protein</fullName>
    </submittedName>
</protein>
<proteinExistence type="predicted"/>
<feature type="region of interest" description="Disordered" evidence="1">
    <location>
        <begin position="581"/>
        <end position="624"/>
    </location>
</feature>
<dbReference type="EMBL" id="NAJL01000007">
    <property type="protein sequence ID" value="TKA31729.1"/>
    <property type="molecule type" value="Genomic_DNA"/>
</dbReference>
<feature type="compositionally biased region" description="Low complexity" evidence="1">
    <location>
        <begin position="210"/>
        <end position="231"/>
    </location>
</feature>